<dbReference type="RefSeq" id="WP_149402761.1">
    <property type="nucleotide sequence ID" value="NZ_BIXY01000052.1"/>
</dbReference>
<evidence type="ECO:0000313" key="2">
    <source>
        <dbReference type="EMBL" id="GCF09852.1"/>
    </source>
</evidence>
<keyword evidence="3" id="KW-1185">Reference proteome</keyword>
<dbReference type="AlphaFoldDB" id="A0A5A5TEL5"/>
<dbReference type="EMBL" id="BIXY01000052">
    <property type="protein sequence ID" value="GCF09852.1"/>
    <property type="molecule type" value="Genomic_DNA"/>
</dbReference>
<accession>A0A5A5TEL5</accession>
<sequence length="268" mass="30236">MEEKNQLTLVAIGGRRLAMKTRGVGAPAVVLEMGLGGTASTYDAIARQIATFTRVVWYDRAGLGQSDPAPTPRTIQDIVLDLHALLQKADISAPYVLAGHSMGGEVVRLYREQYPKEVAALVLIDASHEDQRDRYLTVIPPQPNKLPHLAHLRHIWEVRWVNPNQNEEKIDNLANSTLLRTCQNLDDLPLAVISRGRSVRDPANYPPGLIEEMEQIWRQMQRELTQLSSQSRHIIASKSGHLINEDEPELIVEVIQQMVRQVREQMKL</sequence>
<evidence type="ECO:0000259" key="1">
    <source>
        <dbReference type="Pfam" id="PF00561"/>
    </source>
</evidence>
<dbReference type="PANTHER" id="PTHR43433">
    <property type="entry name" value="HYDROLASE, ALPHA/BETA FOLD FAMILY PROTEIN"/>
    <property type="match status" value="1"/>
</dbReference>
<gene>
    <name evidence="2" type="ORF">KDI_34160</name>
</gene>
<dbReference type="Pfam" id="PF00561">
    <property type="entry name" value="Abhydrolase_1"/>
    <property type="match status" value="1"/>
</dbReference>
<dbReference type="PRINTS" id="PR00111">
    <property type="entry name" value="ABHYDROLASE"/>
</dbReference>
<proteinExistence type="predicted"/>
<dbReference type="SUPFAM" id="SSF53474">
    <property type="entry name" value="alpha/beta-Hydrolases"/>
    <property type="match status" value="1"/>
</dbReference>
<comment type="caution">
    <text evidence="2">The sequence shown here is derived from an EMBL/GenBank/DDBJ whole genome shotgun (WGS) entry which is preliminary data.</text>
</comment>
<reference evidence="2 3" key="1">
    <citation type="submission" date="2019-01" db="EMBL/GenBank/DDBJ databases">
        <title>Draft genome sequence of Dictyobacter sp. Uno17.</title>
        <authorList>
            <person name="Wang C.M."/>
            <person name="Zheng Y."/>
            <person name="Sakai Y."/>
            <person name="Abe K."/>
            <person name="Yokota A."/>
            <person name="Yabe S."/>
        </authorList>
    </citation>
    <scope>NUCLEOTIDE SEQUENCE [LARGE SCALE GENOMIC DNA]</scope>
    <source>
        <strain evidence="2 3">Uno17</strain>
    </source>
</reference>
<dbReference type="Proteomes" id="UP000322530">
    <property type="component" value="Unassembled WGS sequence"/>
</dbReference>
<dbReference type="PANTHER" id="PTHR43433:SF1">
    <property type="entry name" value="BLL5160 PROTEIN"/>
    <property type="match status" value="1"/>
</dbReference>
<protein>
    <recommendedName>
        <fullName evidence="1">AB hydrolase-1 domain-containing protein</fullName>
    </recommendedName>
</protein>
<dbReference type="InterPro" id="IPR029058">
    <property type="entry name" value="AB_hydrolase_fold"/>
</dbReference>
<evidence type="ECO:0000313" key="3">
    <source>
        <dbReference type="Proteomes" id="UP000322530"/>
    </source>
</evidence>
<dbReference type="InterPro" id="IPR000073">
    <property type="entry name" value="AB_hydrolase_1"/>
</dbReference>
<dbReference type="InterPro" id="IPR050471">
    <property type="entry name" value="AB_hydrolase"/>
</dbReference>
<feature type="domain" description="AB hydrolase-1" evidence="1">
    <location>
        <begin position="27"/>
        <end position="133"/>
    </location>
</feature>
<organism evidence="2 3">
    <name type="scientific">Dictyobacter arantiisoli</name>
    <dbReference type="NCBI Taxonomy" id="2014874"/>
    <lineage>
        <taxon>Bacteria</taxon>
        <taxon>Bacillati</taxon>
        <taxon>Chloroflexota</taxon>
        <taxon>Ktedonobacteria</taxon>
        <taxon>Ktedonobacterales</taxon>
        <taxon>Dictyobacteraceae</taxon>
        <taxon>Dictyobacter</taxon>
    </lineage>
</organism>
<dbReference type="Gene3D" id="3.40.50.1820">
    <property type="entry name" value="alpha/beta hydrolase"/>
    <property type="match status" value="1"/>
</dbReference>
<dbReference type="OrthoDB" id="59888at2"/>
<name>A0A5A5TEL5_9CHLR</name>